<accession>A0AA39U8X7</accession>
<proteinExistence type="predicted"/>
<evidence type="ECO:0000313" key="1">
    <source>
        <dbReference type="EMBL" id="KAK0469965.1"/>
    </source>
</evidence>
<evidence type="ECO:0008006" key="3">
    <source>
        <dbReference type="Google" id="ProtNLM"/>
    </source>
</evidence>
<protein>
    <recommendedName>
        <fullName evidence="3">Reverse transcriptase zinc-binding domain-containing protein</fullName>
    </recommendedName>
</protein>
<keyword evidence="2" id="KW-1185">Reference proteome</keyword>
<dbReference type="Proteomes" id="UP001175211">
    <property type="component" value="Unassembled WGS sequence"/>
</dbReference>
<dbReference type="EMBL" id="JAUEPS010000001">
    <property type="protein sequence ID" value="KAK0469965.1"/>
    <property type="molecule type" value="Genomic_DNA"/>
</dbReference>
<dbReference type="RefSeq" id="XP_060339758.1">
    <property type="nucleotide sequence ID" value="XM_060466786.1"/>
</dbReference>
<comment type="caution">
    <text evidence="1">The sequence shown here is derived from an EMBL/GenBank/DDBJ whole genome shotgun (WGS) entry which is preliminary data.</text>
</comment>
<gene>
    <name evidence="1" type="ORF">EV420DRAFT_1256730</name>
</gene>
<feature type="non-terminal residue" evidence="1">
    <location>
        <position position="1"/>
    </location>
</feature>
<organism evidence="1 2">
    <name type="scientific">Armillaria tabescens</name>
    <name type="common">Ringless honey mushroom</name>
    <name type="synonym">Agaricus tabescens</name>
    <dbReference type="NCBI Taxonomy" id="1929756"/>
    <lineage>
        <taxon>Eukaryota</taxon>
        <taxon>Fungi</taxon>
        <taxon>Dikarya</taxon>
        <taxon>Basidiomycota</taxon>
        <taxon>Agaricomycotina</taxon>
        <taxon>Agaricomycetes</taxon>
        <taxon>Agaricomycetidae</taxon>
        <taxon>Agaricales</taxon>
        <taxon>Marasmiineae</taxon>
        <taxon>Physalacriaceae</taxon>
        <taxon>Desarmillaria</taxon>
    </lineage>
</organism>
<name>A0AA39U8X7_ARMTA</name>
<reference evidence="1" key="1">
    <citation type="submission" date="2023-06" db="EMBL/GenBank/DDBJ databases">
        <authorList>
            <consortium name="Lawrence Berkeley National Laboratory"/>
            <person name="Ahrendt S."/>
            <person name="Sahu N."/>
            <person name="Indic B."/>
            <person name="Wong-Bajracharya J."/>
            <person name="Merenyi Z."/>
            <person name="Ke H.-M."/>
            <person name="Monk M."/>
            <person name="Kocsube S."/>
            <person name="Drula E."/>
            <person name="Lipzen A."/>
            <person name="Balint B."/>
            <person name="Henrissat B."/>
            <person name="Andreopoulos B."/>
            <person name="Martin F.M."/>
            <person name="Harder C.B."/>
            <person name="Rigling D."/>
            <person name="Ford K.L."/>
            <person name="Foster G.D."/>
            <person name="Pangilinan J."/>
            <person name="Papanicolaou A."/>
            <person name="Barry K."/>
            <person name="LaButti K."/>
            <person name="Viragh M."/>
            <person name="Koriabine M."/>
            <person name="Yan M."/>
            <person name="Riley R."/>
            <person name="Champramary S."/>
            <person name="Plett K.L."/>
            <person name="Tsai I.J."/>
            <person name="Slot J."/>
            <person name="Sipos G."/>
            <person name="Plett J."/>
            <person name="Nagy L.G."/>
            <person name="Grigoriev I.V."/>
        </authorList>
    </citation>
    <scope>NUCLEOTIDE SEQUENCE</scope>
    <source>
        <strain evidence="1">CCBAS 213</strain>
    </source>
</reference>
<evidence type="ECO:0000313" key="2">
    <source>
        <dbReference type="Proteomes" id="UP001175211"/>
    </source>
</evidence>
<sequence>SAKVQRLYSSRPEASLLTQLRTSHLPLHNSYLHRIKAVNSRNCDYCNDPETVSHFLLSCRRYIDER</sequence>
<dbReference type="GeneID" id="85350334"/>
<dbReference type="AlphaFoldDB" id="A0AA39U8X7"/>